<feature type="chain" id="PRO_5038521941" description="Lipoprotein" evidence="1">
    <location>
        <begin position="25"/>
        <end position="251"/>
    </location>
</feature>
<feature type="signal peptide" evidence="1">
    <location>
        <begin position="1"/>
        <end position="24"/>
    </location>
</feature>
<gene>
    <name evidence="2" type="ORF">CD33_19250</name>
</gene>
<accession>A0A0A3HSC9</accession>
<comment type="caution">
    <text evidence="2">The sequence shown here is derived from an EMBL/GenBank/DDBJ whole genome shotgun (WGS) entry which is preliminary data.</text>
</comment>
<proteinExistence type="predicted"/>
<evidence type="ECO:0000313" key="2">
    <source>
        <dbReference type="EMBL" id="KGR74130.1"/>
    </source>
</evidence>
<evidence type="ECO:0000313" key="3">
    <source>
        <dbReference type="Proteomes" id="UP000030408"/>
    </source>
</evidence>
<dbReference type="EMBL" id="JPVO01000055">
    <property type="protein sequence ID" value="KGR74130.1"/>
    <property type="molecule type" value="Genomic_DNA"/>
</dbReference>
<dbReference type="PROSITE" id="PS51257">
    <property type="entry name" value="PROKAR_LIPOPROTEIN"/>
    <property type="match status" value="1"/>
</dbReference>
<organism evidence="2 3">
    <name type="scientific">Ureibacillus sinduriensis BLB-1 = JCM 15800</name>
    <dbReference type="NCBI Taxonomy" id="1384057"/>
    <lineage>
        <taxon>Bacteria</taxon>
        <taxon>Bacillati</taxon>
        <taxon>Bacillota</taxon>
        <taxon>Bacilli</taxon>
        <taxon>Bacillales</taxon>
        <taxon>Caryophanaceae</taxon>
        <taxon>Ureibacillus</taxon>
    </lineage>
</organism>
<dbReference type="Proteomes" id="UP000030408">
    <property type="component" value="Unassembled WGS sequence"/>
</dbReference>
<dbReference type="AlphaFoldDB" id="A0A0A3HSC9"/>
<keyword evidence="3" id="KW-1185">Reference proteome</keyword>
<dbReference type="OrthoDB" id="2449131at2"/>
<dbReference type="eggNOG" id="ENOG502Z8XG">
    <property type="taxonomic scope" value="Bacteria"/>
</dbReference>
<keyword evidence="1" id="KW-0732">Signal</keyword>
<sequence>MKRKWSLFFVLALTTVLLSGCLFPEEEKAENQVPDDLQLASVQKAVEEFQADTGVLPIKTRDMDTDIFIKYPIDFEKLIPKYLANAPANSFEKGGLFQYIIWDPEVKPTVKLVDLRSAERIRELNIRFMSTYYPTFKEQIADYVYSIDFEKIGYKEDLTVQSPYTNNLLPLIVTTEGEVYIDYSLDLNIFLKENNVKPIPGEDIRMLLVNEYPVVPAYSLPYTVDENNEPIFMYDPTADKEDEQETTEAKQ</sequence>
<protein>
    <recommendedName>
        <fullName evidence="4">Lipoprotein</fullName>
    </recommendedName>
</protein>
<reference evidence="2 3" key="1">
    <citation type="submission" date="2014-02" db="EMBL/GenBank/DDBJ databases">
        <title>Draft genome sequence of Lysinibacillus sinduriensis JCM 15800.</title>
        <authorList>
            <person name="Zhang F."/>
            <person name="Wang G."/>
            <person name="Zhang L."/>
        </authorList>
    </citation>
    <scope>NUCLEOTIDE SEQUENCE [LARGE SCALE GENOMIC DNA]</scope>
    <source>
        <strain evidence="2 3">JCM 15800</strain>
    </source>
</reference>
<evidence type="ECO:0000256" key="1">
    <source>
        <dbReference type="SAM" id="SignalP"/>
    </source>
</evidence>
<evidence type="ECO:0008006" key="4">
    <source>
        <dbReference type="Google" id="ProtNLM"/>
    </source>
</evidence>
<name>A0A0A3HSC9_9BACL</name>
<dbReference type="RefSeq" id="WP_036203615.1">
    <property type="nucleotide sequence ID" value="NZ_AVCY01000001.1"/>
</dbReference>
<dbReference type="STRING" id="1384057.CD33_19250"/>